<evidence type="ECO:0000256" key="3">
    <source>
        <dbReference type="ARBA" id="ARBA00023125"/>
    </source>
</evidence>
<dbReference type="Pfam" id="PF00440">
    <property type="entry name" value="TetR_N"/>
    <property type="match status" value="1"/>
</dbReference>
<dbReference type="Proteomes" id="UP000270216">
    <property type="component" value="Unassembled WGS sequence"/>
</dbReference>
<dbReference type="InterPro" id="IPR050109">
    <property type="entry name" value="HTH-type_TetR-like_transc_reg"/>
</dbReference>
<feature type="DNA-binding region" description="H-T-H motif" evidence="5">
    <location>
        <begin position="32"/>
        <end position="51"/>
    </location>
</feature>
<evidence type="ECO:0000256" key="4">
    <source>
        <dbReference type="ARBA" id="ARBA00023163"/>
    </source>
</evidence>
<dbReference type="KEGG" id="papi:SG18_23355"/>
<evidence type="ECO:0000256" key="5">
    <source>
        <dbReference type="PROSITE-ProRule" id="PRU00335"/>
    </source>
</evidence>
<proteinExistence type="predicted"/>
<dbReference type="InterPro" id="IPR041490">
    <property type="entry name" value="KstR2_TetR_C"/>
</dbReference>
<keyword evidence="3 5" id="KW-0238">DNA-binding</keyword>
<evidence type="ECO:0000256" key="1">
    <source>
        <dbReference type="ARBA" id="ARBA00022491"/>
    </source>
</evidence>
<protein>
    <submittedName>
        <fullName evidence="8">TetR family transcriptional regulator</fullName>
    </submittedName>
    <submittedName>
        <fullName evidence="7">TetR/AcrR family transcriptional regulator</fullName>
    </submittedName>
</protein>
<dbReference type="PANTHER" id="PTHR30055">
    <property type="entry name" value="HTH-TYPE TRANSCRIPTIONAL REGULATOR RUTR"/>
    <property type="match status" value="1"/>
</dbReference>
<dbReference type="STRING" id="93218.XM39_23535"/>
<dbReference type="PANTHER" id="PTHR30055:SF175">
    <property type="entry name" value="HTH-TYPE TRANSCRIPTIONAL REPRESSOR KSTR2"/>
    <property type="match status" value="1"/>
</dbReference>
<dbReference type="GeneID" id="47015342"/>
<dbReference type="SUPFAM" id="SSF46689">
    <property type="entry name" value="Homeodomain-like"/>
    <property type="match status" value="1"/>
</dbReference>
<dbReference type="OrthoDB" id="5523834at2"/>
<evidence type="ECO:0000313" key="8">
    <source>
        <dbReference type="EMBL" id="VVG73197.1"/>
    </source>
</evidence>
<dbReference type="PROSITE" id="PS50977">
    <property type="entry name" value="HTH_TETR_2"/>
    <property type="match status" value="1"/>
</dbReference>
<accession>A0A0B5FI04</accession>
<evidence type="ECO:0000313" key="9">
    <source>
        <dbReference type="Proteomes" id="UP000270216"/>
    </source>
</evidence>
<dbReference type="PRINTS" id="PR00455">
    <property type="entry name" value="HTHTETR"/>
</dbReference>
<keyword evidence="1" id="KW-0678">Repressor</keyword>
<dbReference type="SUPFAM" id="SSF48498">
    <property type="entry name" value="Tetracyclin repressor-like, C-terminal domain"/>
    <property type="match status" value="1"/>
</dbReference>
<dbReference type="AlphaFoldDB" id="A0A0B5FI04"/>
<dbReference type="RefSeq" id="WP_042116594.1">
    <property type="nucleotide sequence ID" value="NZ_CABPSX010000010.1"/>
</dbReference>
<evidence type="ECO:0000256" key="2">
    <source>
        <dbReference type="ARBA" id="ARBA00023015"/>
    </source>
</evidence>
<dbReference type="FunFam" id="1.10.10.60:FF:000141">
    <property type="entry name" value="TetR family transcriptional regulator"/>
    <property type="match status" value="1"/>
</dbReference>
<dbReference type="Pfam" id="PF17932">
    <property type="entry name" value="TetR_C_24"/>
    <property type="match status" value="1"/>
</dbReference>
<evidence type="ECO:0000259" key="6">
    <source>
        <dbReference type="PROSITE" id="PS50977"/>
    </source>
</evidence>
<reference evidence="7 9" key="1">
    <citation type="submission" date="2018-12" db="EMBL/GenBank/DDBJ databases">
        <title>Whole genome sequence of a Pandoraea apista isolate from a patient with cystic fibrosis.</title>
        <authorList>
            <person name="Kenna D.T."/>
            <person name="Turton J.F."/>
        </authorList>
    </citation>
    <scope>NUCLEOTIDE SEQUENCE [LARGE SCALE GENOMIC DNA]</scope>
    <source>
        <strain evidence="7 9">Pa13324</strain>
    </source>
</reference>
<gene>
    <name evidence="7" type="ORF">EJE83_09690</name>
    <name evidence="8" type="ORF">PAP18089_04200</name>
</gene>
<organism evidence="8 10">
    <name type="scientific">Pandoraea apista</name>
    <dbReference type="NCBI Taxonomy" id="93218"/>
    <lineage>
        <taxon>Bacteria</taxon>
        <taxon>Pseudomonadati</taxon>
        <taxon>Pseudomonadota</taxon>
        <taxon>Betaproteobacteria</taxon>
        <taxon>Burkholderiales</taxon>
        <taxon>Burkholderiaceae</taxon>
        <taxon>Pandoraea</taxon>
    </lineage>
</organism>
<dbReference type="EMBL" id="CABPSX010000010">
    <property type="protein sequence ID" value="VVG73197.1"/>
    <property type="molecule type" value="Genomic_DNA"/>
</dbReference>
<dbReference type="EMBL" id="RWHX01000013">
    <property type="protein sequence ID" value="RSK82380.1"/>
    <property type="molecule type" value="Genomic_DNA"/>
</dbReference>
<name>A0A0B5FI04_9BURK</name>
<dbReference type="InterPro" id="IPR009057">
    <property type="entry name" value="Homeodomain-like_sf"/>
</dbReference>
<dbReference type="GO" id="GO:0003700">
    <property type="term" value="F:DNA-binding transcription factor activity"/>
    <property type="evidence" value="ECO:0007669"/>
    <property type="project" value="TreeGrafter"/>
</dbReference>
<dbReference type="Proteomes" id="UP000364291">
    <property type="component" value="Unassembled WGS sequence"/>
</dbReference>
<sequence length="227" mass="25667">MSKAQTKSDALRENILEVATRLFIERGFDGTSFNDIADVVGVSRPALYYYFKSKEAILEVLTTVVTRAAGALASEALPEDMRQPAAMLRHLVLRHAHLILTHPLQFRVVERNEDNLPLKQRKLAEQSRRAVLEQFRQAIELGIERGQFRVMDAKVAAFSIIGMCNWTAWWFTPSGPRNVDEIAEQIADMALRSVEQEAGRQLSEQSAAGVLKLLRDDIDLLERHIKS</sequence>
<dbReference type="Gene3D" id="1.10.10.60">
    <property type="entry name" value="Homeodomain-like"/>
    <property type="match status" value="1"/>
</dbReference>
<dbReference type="InterPro" id="IPR036271">
    <property type="entry name" value="Tet_transcr_reg_TetR-rel_C_sf"/>
</dbReference>
<feature type="domain" description="HTH tetR-type" evidence="6">
    <location>
        <begin position="9"/>
        <end position="69"/>
    </location>
</feature>
<keyword evidence="2" id="KW-0805">Transcription regulation</keyword>
<evidence type="ECO:0000313" key="7">
    <source>
        <dbReference type="EMBL" id="RSK82380.1"/>
    </source>
</evidence>
<keyword evidence="9" id="KW-1185">Reference proteome</keyword>
<dbReference type="InterPro" id="IPR001647">
    <property type="entry name" value="HTH_TetR"/>
</dbReference>
<reference evidence="8 10" key="2">
    <citation type="submission" date="2019-08" db="EMBL/GenBank/DDBJ databases">
        <authorList>
            <person name="Peeters C."/>
        </authorList>
    </citation>
    <scope>NUCLEOTIDE SEQUENCE [LARGE SCALE GENOMIC DNA]</scope>
    <source>
        <strain evidence="8 10">LMG 18089</strain>
    </source>
</reference>
<keyword evidence="4" id="KW-0804">Transcription</keyword>
<dbReference type="Gene3D" id="1.10.357.10">
    <property type="entry name" value="Tetracycline Repressor, domain 2"/>
    <property type="match status" value="1"/>
</dbReference>
<evidence type="ECO:0000313" key="10">
    <source>
        <dbReference type="Proteomes" id="UP000364291"/>
    </source>
</evidence>
<dbReference type="GO" id="GO:0000976">
    <property type="term" value="F:transcription cis-regulatory region binding"/>
    <property type="evidence" value="ECO:0007669"/>
    <property type="project" value="TreeGrafter"/>
</dbReference>